<evidence type="ECO:0000313" key="5">
    <source>
        <dbReference type="EMBL" id="EAH8156916.1"/>
    </source>
</evidence>
<evidence type="ECO:0000256" key="2">
    <source>
        <dbReference type="ARBA" id="ARBA00022428"/>
    </source>
</evidence>
<evidence type="ECO:0000256" key="1">
    <source>
        <dbReference type="ARBA" id="ARBA00004863"/>
    </source>
</evidence>
<dbReference type="EC" id="4.1.99.29" evidence="4"/>
<dbReference type="HAMAP" id="MF_00996">
    <property type="entry name" value="MqnD"/>
    <property type="match status" value="1"/>
</dbReference>
<dbReference type="Pfam" id="PF02621">
    <property type="entry name" value="VitK2_biosynth"/>
    <property type="match status" value="1"/>
</dbReference>
<protein>
    <recommendedName>
        <fullName evidence="4">1,4-dihydroxy-6-naphtoate synthase</fullName>
        <ecNumber evidence="4">4.1.99.29</ecNumber>
    </recommendedName>
    <alternativeName>
        <fullName evidence="4">Menaquinone biosynthetic enzyme MqnD</fullName>
    </alternativeName>
</protein>
<evidence type="ECO:0000313" key="7">
    <source>
        <dbReference type="Proteomes" id="UP000382436"/>
    </source>
</evidence>
<evidence type="ECO:0000256" key="3">
    <source>
        <dbReference type="ARBA" id="ARBA00023239"/>
    </source>
</evidence>
<gene>
    <name evidence="4" type="primary">mqnD</name>
    <name evidence="6" type="ORF">BZ274_05245</name>
    <name evidence="5" type="ORF">ES716_03095</name>
</gene>
<dbReference type="RefSeq" id="WP_038837312.1">
    <property type="nucleotide sequence ID" value="NZ_FAZI01000022.1"/>
</dbReference>
<dbReference type="Proteomes" id="UP000576616">
    <property type="component" value="Unassembled WGS sequence"/>
</dbReference>
<dbReference type="InterPro" id="IPR030869">
    <property type="entry name" value="MqnD"/>
</dbReference>
<evidence type="ECO:0000313" key="8">
    <source>
        <dbReference type="Proteomes" id="UP000576616"/>
    </source>
</evidence>
<reference evidence="5 8" key="1">
    <citation type="submission" date="2019-01" db="EMBL/GenBank/DDBJ databases">
        <authorList>
            <consortium name="PulseNet: The National Subtyping Network for Foodborne Disease Surveillance"/>
            <person name="Tarr C.L."/>
            <person name="Trees E."/>
            <person name="Katz L.S."/>
            <person name="Carleton-Romer H.A."/>
            <person name="Stroika S."/>
            <person name="Kucerova Z."/>
            <person name="Roache K.F."/>
            <person name="Sabol A.L."/>
            <person name="Besser J."/>
            <person name="Gerner-Smidt P."/>
        </authorList>
    </citation>
    <scope>NUCLEOTIDE SEQUENCE [LARGE SCALE GENOMIC DNA]</scope>
    <source>
        <strain evidence="6 7">PNUSAC001435</strain>
        <strain evidence="5 8">PNUSAC007828</strain>
    </source>
</reference>
<dbReference type="InterPro" id="IPR003773">
    <property type="entry name" value="Menaquinone_biosynth"/>
</dbReference>
<organism evidence="5 8">
    <name type="scientific">Campylobacter coli</name>
    <dbReference type="NCBI Taxonomy" id="195"/>
    <lineage>
        <taxon>Bacteria</taxon>
        <taxon>Pseudomonadati</taxon>
        <taxon>Campylobacterota</taxon>
        <taxon>Epsilonproteobacteria</taxon>
        <taxon>Campylobacterales</taxon>
        <taxon>Campylobacteraceae</taxon>
        <taxon>Campylobacter</taxon>
    </lineage>
</organism>
<evidence type="ECO:0000256" key="4">
    <source>
        <dbReference type="HAMAP-Rule" id="MF_00996"/>
    </source>
</evidence>
<dbReference type="EMBL" id="AABKAB010000004">
    <property type="protein sequence ID" value="EAH8156916.1"/>
    <property type="molecule type" value="Genomic_DNA"/>
</dbReference>
<keyword evidence="3 4" id="KW-0456">Lyase</keyword>
<comment type="catalytic activity">
    <reaction evidence="4">
        <text>cyclic dehypoxanthinylfutalosinate = 1,4-dihydroxy-6-naphthoate + dihydroxyacetone</text>
        <dbReference type="Rhea" id="RHEA:33087"/>
        <dbReference type="ChEBI" id="CHEBI:16016"/>
        <dbReference type="ChEBI" id="CHEBI:64254"/>
        <dbReference type="ChEBI" id="CHEBI:64270"/>
        <dbReference type="EC" id="4.1.99.29"/>
    </reaction>
</comment>
<proteinExistence type="inferred from homology"/>
<comment type="pathway">
    <text evidence="1 4">Quinol/quinone metabolism; menaquinone biosynthesis.</text>
</comment>
<dbReference type="UniPathway" id="UPA00079"/>
<feature type="active site" description="Proton acceptor" evidence="4">
    <location>
        <position position="146"/>
    </location>
</feature>
<dbReference type="PANTHER" id="PTHR37167:SF1">
    <property type="entry name" value="1,4-DIHYDROXY-6-NAPHTOATE SYNTHASE"/>
    <property type="match status" value="1"/>
</dbReference>
<dbReference type="Proteomes" id="UP000382436">
    <property type="component" value="Unassembled WGS sequence"/>
</dbReference>
<accession>A0A1T1ZSZ2</accession>
<dbReference type="EMBL" id="AACBVJ010000008">
    <property type="protein sequence ID" value="EAJ9197580.1"/>
    <property type="molecule type" value="Genomic_DNA"/>
</dbReference>
<comment type="similarity">
    <text evidence="4">Belongs to the MqnA/MqnD family. MqnD subfamily.</text>
</comment>
<dbReference type="SUPFAM" id="SSF53850">
    <property type="entry name" value="Periplasmic binding protein-like II"/>
    <property type="match status" value="1"/>
</dbReference>
<comment type="function">
    <text evidence="4">Catalyzes the conversion of cyclic dehypoxanthine futalosine (cyclic DHFL) into 1,4-dihydroxy-6-naphthoate, a step in the biosynthesis of menaquinone (MK, vitamin K2).</text>
</comment>
<sequence>MKKTITIAHSPDADDIFMYMAIKLGWIGNDFDYKNTALDIQTLNDLALKNEFDATAISFGLYPLIAQEYALLRTAVSFGEGYGPKLIKKQNTHLKRNFKVALSGANTTNALIFRMKYPEARIIYKNFLEIENAVLSGEVDAGVLIHESILEFDSSLCVEAEIWDIWLELAQENLPLPLGGMALRRSLPLSDAIKIERDLTNAVKIADSNRRILAPMLMERNLIRVNEEKLDTYLNLYANKNSICMNEMQFKAVDVLFKLGYDYKFYDKIIHAKDYLIPSEYEEFRNS</sequence>
<dbReference type="AlphaFoldDB" id="A0A1T1ZSZ2"/>
<keyword evidence="2 4" id="KW-0474">Menaquinone biosynthesis</keyword>
<dbReference type="GO" id="GO:0016830">
    <property type="term" value="F:carbon-carbon lyase activity"/>
    <property type="evidence" value="ECO:0007669"/>
    <property type="project" value="UniProtKB-UniRule"/>
</dbReference>
<dbReference type="CDD" id="cd13534">
    <property type="entry name" value="PBP2_MqnD_like"/>
    <property type="match status" value="1"/>
</dbReference>
<dbReference type="Gene3D" id="3.40.190.10">
    <property type="entry name" value="Periplasmic binding protein-like II"/>
    <property type="match status" value="2"/>
</dbReference>
<comment type="caution">
    <text evidence="5">The sequence shown here is derived from an EMBL/GenBank/DDBJ whole genome shotgun (WGS) entry which is preliminary data.</text>
</comment>
<dbReference type="PANTHER" id="PTHR37167">
    <property type="entry name" value="1,4-DIHYDROXY-6-NAPHTOATE SYNTHASE"/>
    <property type="match status" value="1"/>
</dbReference>
<name>A0A1T1ZSZ2_CAMCO</name>
<comment type="caution">
    <text evidence="4">Lacks conserved residue(s) required for the propagation of feature annotation.</text>
</comment>
<dbReference type="GO" id="GO:0009234">
    <property type="term" value="P:menaquinone biosynthetic process"/>
    <property type="evidence" value="ECO:0007669"/>
    <property type="project" value="UniProtKB-UniRule"/>
</dbReference>
<evidence type="ECO:0000313" key="6">
    <source>
        <dbReference type="EMBL" id="EAJ9197580.1"/>
    </source>
</evidence>